<dbReference type="Pfam" id="PF09369">
    <property type="entry name" value="MZB"/>
    <property type="match status" value="1"/>
</dbReference>
<organism evidence="2 3">
    <name type="scientific">Haliscomenobacter hydrossis (strain ATCC 27775 / DSM 1100 / LMG 10767 / O)</name>
    <dbReference type="NCBI Taxonomy" id="760192"/>
    <lineage>
        <taxon>Bacteria</taxon>
        <taxon>Pseudomonadati</taxon>
        <taxon>Bacteroidota</taxon>
        <taxon>Saprospiria</taxon>
        <taxon>Saprospirales</taxon>
        <taxon>Haliscomenobacteraceae</taxon>
        <taxon>Haliscomenobacter</taxon>
    </lineage>
</organism>
<accession>F4L860</accession>
<proteinExistence type="predicted"/>
<dbReference type="InterPro" id="IPR047721">
    <property type="entry name" value="DrmB"/>
</dbReference>
<feature type="domain" description="MrfA-like Zn-binding" evidence="1">
    <location>
        <begin position="506"/>
        <end position="604"/>
    </location>
</feature>
<evidence type="ECO:0000313" key="2">
    <source>
        <dbReference type="EMBL" id="AEE54568.1"/>
    </source>
</evidence>
<sequence>MPKYTETQSRKVISSYGGVESIIETPLGALKIEPFNLWPFFKAICEGKLDPQKFIIEDNRLLRRLQSLHGFPKLENFLAIPTDQANPRNKSVPDHANKSISATYFPTWFYCNNCKGFNNLKDWWALWKKVVQKHGEKAEKEKFIPPKCPYCYDKAKTSNSKEGKRRRFYYELEQVRFVMTTPSGDIRDIPWERWNKVKKDNSEPENSEEKEHGLSFDWVNLCCENQELQYIKSTKFSDLTGIRISCKKCNSNNTLSGFFGMRIGNKNGAFKPVLRTSNSCYYPVMISSIYLPVGKEISPEDERRILKWSEKGKDIEFIWEALDEKYTKKSIDGFISGEVSEEFEAENEYRLKEYRFLLDEKSNNTNLIYDSVNFNLLSIFGLGLLIAIKRLKVTTVQVAYTRQEPLNNDQFLSGEKIKNKIEAKYTSEWGNQTTYLPAIESFGEGIFLNLDTEKIDHWLTDVFMNERFRVRMAHLLQNSQSSDLKSIQQKFQSENHLARFVLIHTLSHILIKELEFLCGYPSTSLSERLFINQDQMHGVLIYTVAGTEGSYGGLASQADDQKFARILKSALYRATDCASDPICYNTEDGQGVGGLNLSACYSCCLIPENACEEFNSFLDRSLLIDREYGYFRSVL</sequence>
<dbReference type="RefSeq" id="WP_013769084.1">
    <property type="nucleotide sequence ID" value="NC_015512.1"/>
</dbReference>
<gene>
    <name evidence="2" type="ordered locus">Halhy_6754</name>
</gene>
<keyword evidence="2" id="KW-0614">Plasmid</keyword>
<evidence type="ECO:0000313" key="3">
    <source>
        <dbReference type="Proteomes" id="UP000008461"/>
    </source>
</evidence>
<protein>
    <recommendedName>
        <fullName evidence="1">MrfA-like Zn-binding domain-containing protein</fullName>
    </recommendedName>
</protein>
<dbReference type="AlphaFoldDB" id="F4L860"/>
<dbReference type="EMBL" id="CP002693">
    <property type="protein sequence ID" value="AEE54568.1"/>
    <property type="molecule type" value="Genomic_DNA"/>
</dbReference>
<dbReference type="OrthoDB" id="9134227at2"/>
<dbReference type="Proteomes" id="UP000008461">
    <property type="component" value="Plasmid pHALHY02"/>
</dbReference>
<dbReference type="InterPro" id="IPR018973">
    <property type="entry name" value="MZB"/>
</dbReference>
<name>F4L860_HALH1</name>
<dbReference type="KEGG" id="hhy:Halhy_6754"/>
<reference evidence="2 3" key="1">
    <citation type="journal article" date="2011" name="Stand. Genomic Sci.">
        <title>Complete genome sequence of Haliscomenobacter hydrossis type strain (O).</title>
        <authorList>
            <consortium name="US DOE Joint Genome Institute (JGI-PGF)"/>
            <person name="Daligault H."/>
            <person name="Lapidus A."/>
            <person name="Zeytun A."/>
            <person name="Nolan M."/>
            <person name="Lucas S."/>
            <person name="Del Rio T.G."/>
            <person name="Tice H."/>
            <person name="Cheng J.F."/>
            <person name="Tapia R."/>
            <person name="Han C."/>
            <person name="Goodwin L."/>
            <person name="Pitluck S."/>
            <person name="Liolios K."/>
            <person name="Pagani I."/>
            <person name="Ivanova N."/>
            <person name="Huntemann M."/>
            <person name="Mavromatis K."/>
            <person name="Mikhailova N."/>
            <person name="Pati A."/>
            <person name="Chen A."/>
            <person name="Palaniappan K."/>
            <person name="Land M."/>
            <person name="Hauser L."/>
            <person name="Brambilla E.M."/>
            <person name="Rohde M."/>
            <person name="Verbarg S."/>
            <person name="Goker M."/>
            <person name="Bristow J."/>
            <person name="Eisen J.A."/>
            <person name="Markowitz V."/>
            <person name="Hugenholtz P."/>
            <person name="Kyrpides N.C."/>
            <person name="Klenk H.P."/>
            <person name="Woyke T."/>
        </authorList>
    </citation>
    <scope>NUCLEOTIDE SEQUENCE [LARGE SCALE GENOMIC DNA]</scope>
    <source>
        <strain evidence="3">ATCC 27775 / DSM 1100 / LMG 10767 / O</strain>
        <plasmid evidence="3">Plasmid pHALHY02</plasmid>
    </source>
</reference>
<evidence type="ECO:0000259" key="1">
    <source>
        <dbReference type="Pfam" id="PF09369"/>
    </source>
</evidence>
<geneLocation type="plasmid" evidence="2 3">
    <name>pHALHY02</name>
</geneLocation>
<dbReference type="NCBIfam" id="NF038324">
    <property type="entry name" value="DrmB_fam"/>
    <property type="match status" value="1"/>
</dbReference>
<keyword evidence="3" id="KW-1185">Reference proteome</keyword>
<reference key="2">
    <citation type="submission" date="2011-04" db="EMBL/GenBank/DDBJ databases">
        <title>Complete sequence of plasmid 2 of Haliscomenobacter hydrossis DSM 1100.</title>
        <authorList>
            <consortium name="US DOE Joint Genome Institute (JGI-PGF)"/>
            <person name="Lucas S."/>
            <person name="Han J."/>
            <person name="Lapidus A."/>
            <person name="Bruce D."/>
            <person name="Goodwin L."/>
            <person name="Pitluck S."/>
            <person name="Peters L."/>
            <person name="Kyrpides N."/>
            <person name="Mavromatis K."/>
            <person name="Ivanova N."/>
            <person name="Ovchinnikova G."/>
            <person name="Pagani I."/>
            <person name="Daligault H."/>
            <person name="Detter J.C."/>
            <person name="Han C."/>
            <person name="Land M."/>
            <person name="Hauser L."/>
            <person name="Markowitz V."/>
            <person name="Cheng J.-F."/>
            <person name="Hugenholtz P."/>
            <person name="Woyke T."/>
            <person name="Wu D."/>
            <person name="Verbarg S."/>
            <person name="Frueling A."/>
            <person name="Brambilla E."/>
            <person name="Klenk H.-P."/>
            <person name="Eisen J.A."/>
        </authorList>
    </citation>
    <scope>NUCLEOTIDE SEQUENCE</scope>
    <source>
        <strain>DSM 1100</strain>
    </source>
</reference>
<dbReference type="HOGENOM" id="CLU_020062_0_0_10"/>